<dbReference type="RefSeq" id="XP_064474554.1">
    <property type="nucleotide sequence ID" value="XM_064618484.1"/>
</dbReference>
<evidence type="ECO:0000256" key="3">
    <source>
        <dbReference type="ARBA" id="ARBA00013386"/>
    </source>
</evidence>
<dbReference type="PANTHER" id="PTHR13215">
    <property type="entry name" value="RNA POLYMERASE II TRANSCRIPTIONAL COACTIVATOR"/>
    <property type="match status" value="1"/>
</dbReference>
<keyword evidence="4" id="KW-0805">Transcription regulation</keyword>
<keyword evidence="6" id="KW-0010">Activator</keyword>
<comment type="subcellular location">
    <subcellularLocation>
        <location evidence="1">Nucleus</location>
    </subcellularLocation>
</comment>
<protein>
    <recommendedName>
        <fullName evidence="3">Activated RNA polymerase II transcriptional coactivator p15</fullName>
    </recommendedName>
    <alternativeName>
        <fullName evidence="10">SUB1 homolog</fullName>
    </alternativeName>
</protein>
<proteinExistence type="inferred from homology"/>
<dbReference type="GO" id="GO:0003713">
    <property type="term" value="F:transcription coactivator activity"/>
    <property type="evidence" value="ECO:0007669"/>
    <property type="project" value="InterPro"/>
</dbReference>
<evidence type="ECO:0000256" key="8">
    <source>
        <dbReference type="ARBA" id="ARBA00023242"/>
    </source>
</evidence>
<dbReference type="FunFam" id="2.30.31.10:FF:000001">
    <property type="entry name" value="Activated RNA polymerase II transcriptional coactivator p15"/>
    <property type="match status" value="1"/>
</dbReference>
<evidence type="ECO:0000256" key="10">
    <source>
        <dbReference type="ARBA" id="ARBA00031984"/>
    </source>
</evidence>
<evidence type="ECO:0000256" key="4">
    <source>
        <dbReference type="ARBA" id="ARBA00023015"/>
    </source>
</evidence>
<evidence type="ECO:0000313" key="13">
    <source>
        <dbReference type="EMBL" id="MBY04675.1"/>
    </source>
</evidence>
<dbReference type="EMBL" id="GGLE01000549">
    <property type="protein sequence ID" value="MBY04675.1"/>
    <property type="molecule type" value="Transcribed_RNA"/>
</dbReference>
<feature type="region of interest" description="Disordered" evidence="11">
    <location>
        <begin position="1"/>
        <end position="49"/>
    </location>
</feature>
<evidence type="ECO:0000256" key="11">
    <source>
        <dbReference type="SAM" id="MobiDB-lite"/>
    </source>
</evidence>
<keyword evidence="5" id="KW-0238">DNA-binding</keyword>
<name>A0A2R5L5B3_9ACAR</name>
<evidence type="ECO:0000256" key="5">
    <source>
        <dbReference type="ARBA" id="ARBA00023125"/>
    </source>
</evidence>
<dbReference type="InterPro" id="IPR003173">
    <property type="entry name" value="PC4_C"/>
</dbReference>
<keyword evidence="8" id="KW-0539">Nucleus</keyword>
<dbReference type="SUPFAM" id="SSF54447">
    <property type="entry name" value="ssDNA-binding transcriptional regulator domain"/>
    <property type="match status" value="1"/>
</dbReference>
<accession>A0A2R5L5B3</accession>
<evidence type="ECO:0000259" key="12">
    <source>
        <dbReference type="Pfam" id="PF02229"/>
    </source>
</evidence>
<comment type="function">
    <text evidence="9">General coactivator that functions cooperatively with TAFs and mediates functional interactions between upstream activators and the general transcriptional machinery. May be involved in stabilizing the multiprotein transcription complex. Binds single-stranded DNA. Also binds, in vitro, non-specifically to double-stranded DNA (ds DNA).</text>
</comment>
<feature type="domain" description="Transcriptional coactivator p15 (PC4) C-terminal" evidence="12">
    <location>
        <begin position="48"/>
        <end position="98"/>
    </location>
</feature>
<organism evidence="13">
    <name type="scientific">Ornithodoros turicata</name>
    <dbReference type="NCBI Taxonomy" id="34597"/>
    <lineage>
        <taxon>Eukaryota</taxon>
        <taxon>Metazoa</taxon>
        <taxon>Ecdysozoa</taxon>
        <taxon>Arthropoda</taxon>
        <taxon>Chelicerata</taxon>
        <taxon>Arachnida</taxon>
        <taxon>Acari</taxon>
        <taxon>Parasitiformes</taxon>
        <taxon>Ixodida</taxon>
        <taxon>Ixodoidea</taxon>
        <taxon>Argasidae</taxon>
        <taxon>Ornithodorinae</taxon>
        <taxon>Ornithodoros</taxon>
    </lineage>
</organism>
<dbReference type="RefSeq" id="XP_064474555.1">
    <property type="nucleotide sequence ID" value="XM_064618485.1"/>
</dbReference>
<dbReference type="Gene3D" id="2.30.31.10">
    <property type="entry name" value="Transcriptional Coactivator Pc4, Chain A"/>
    <property type="match status" value="1"/>
</dbReference>
<dbReference type="InterPro" id="IPR045125">
    <property type="entry name" value="Sub1/Tcp4-like"/>
</dbReference>
<evidence type="ECO:0000256" key="1">
    <source>
        <dbReference type="ARBA" id="ARBA00004123"/>
    </source>
</evidence>
<evidence type="ECO:0000256" key="7">
    <source>
        <dbReference type="ARBA" id="ARBA00023163"/>
    </source>
</evidence>
<dbReference type="GO" id="GO:0003677">
    <property type="term" value="F:DNA binding"/>
    <property type="evidence" value="ECO:0007669"/>
    <property type="project" value="UniProtKB-KW"/>
</dbReference>
<evidence type="ECO:0000256" key="6">
    <source>
        <dbReference type="ARBA" id="ARBA00023159"/>
    </source>
</evidence>
<keyword evidence="7" id="KW-0804">Transcription</keyword>
<evidence type="ECO:0000256" key="2">
    <source>
        <dbReference type="ARBA" id="ARBA00009001"/>
    </source>
</evidence>
<dbReference type="CTD" id="34120"/>
<dbReference type="KEGG" id="oti:135388732"/>
<dbReference type="Pfam" id="PF02229">
    <property type="entry name" value="PC4"/>
    <property type="match status" value="1"/>
</dbReference>
<dbReference type="AlphaFoldDB" id="A0A2R5L5B3"/>
<dbReference type="GeneID" id="135388732"/>
<evidence type="ECO:0000256" key="9">
    <source>
        <dbReference type="ARBA" id="ARBA00024848"/>
    </source>
</evidence>
<reference evidence="13" key="1">
    <citation type="submission" date="2018-03" db="EMBL/GenBank/DDBJ databases">
        <title>The relapsing fever spirochete Borrelia turicatae persists in the highly oxidative environment of its soft-bodied tick vector.</title>
        <authorList>
            <person name="Bourret T.J."/>
            <person name="Boyle W.K."/>
            <person name="Valenzuela J.G."/>
            <person name="Oliveira F."/>
            <person name="Lopez J.E."/>
        </authorList>
    </citation>
    <scope>NUCLEOTIDE SEQUENCE</scope>
    <source>
        <strain evidence="13">Kansas strain/isolate</strain>
        <tissue evidence="13">Salivary glands</tissue>
    </source>
</reference>
<dbReference type="RefSeq" id="XP_064474556.1">
    <property type="nucleotide sequence ID" value="XM_064618486.1"/>
</dbReference>
<sequence length="111" mass="12409">MSSKKKARPADSDSDSGPDDRTPASKKPKTKETASKASAGDGDEDNTFSIGKKRFVTVRQFKGKVMVDIREFYEDNNADLKPGRKGICLQLDQWNALKGRIEEIDEAIRKF</sequence>
<dbReference type="GO" id="GO:0005634">
    <property type="term" value="C:nucleus"/>
    <property type="evidence" value="ECO:0007669"/>
    <property type="project" value="UniProtKB-SubCell"/>
</dbReference>
<dbReference type="GO" id="GO:0060261">
    <property type="term" value="P:positive regulation of transcription initiation by RNA polymerase II"/>
    <property type="evidence" value="ECO:0007669"/>
    <property type="project" value="InterPro"/>
</dbReference>
<comment type="similarity">
    <text evidence="2">Belongs to the transcriptional coactivator PC4 family.</text>
</comment>
<dbReference type="InterPro" id="IPR009044">
    <property type="entry name" value="ssDNA-bd_transcriptional_reg"/>
</dbReference>